<sequence>MIQFHPGPAPARAGLGDQGDPGSAWLEWPDPSQSIDAIVPNAVRTSIAEALCRVGAVTFCLKRPHPSMVVTPVRQGLAGRLLRGPLRQGTTRDPQAVELLFHDPLQAWWLGSAVALVSDPDGPLPLLDAAAWRALTGRRWIEVARGHPSIDAALRAGVDGEMAGWWSRNPALRDRFAATLPNA</sequence>
<dbReference type="Proteomes" id="UP001427805">
    <property type="component" value="Unassembled WGS sequence"/>
</dbReference>
<protein>
    <submittedName>
        <fullName evidence="2">Uncharacterized protein</fullName>
    </submittedName>
</protein>
<name>A0ABV0BDE9_9SPHN</name>
<dbReference type="RefSeq" id="WP_346248625.1">
    <property type="nucleotide sequence ID" value="NZ_JBDIZK010000015.1"/>
</dbReference>
<dbReference type="EMBL" id="JBDIZK010000015">
    <property type="protein sequence ID" value="MEN3749579.1"/>
    <property type="molecule type" value="Genomic_DNA"/>
</dbReference>
<reference evidence="2 3" key="1">
    <citation type="submission" date="2024-05" db="EMBL/GenBank/DDBJ databases">
        <title>Sphingomonas sp. HF-S3 16S ribosomal RNA gene Genome sequencing and assembly.</title>
        <authorList>
            <person name="Lee H."/>
        </authorList>
    </citation>
    <scope>NUCLEOTIDE SEQUENCE [LARGE SCALE GENOMIC DNA]</scope>
    <source>
        <strain evidence="2 3">HF-S3</strain>
    </source>
</reference>
<gene>
    <name evidence="2" type="ORF">TPR58_20570</name>
</gene>
<comment type="caution">
    <text evidence="2">The sequence shown here is derived from an EMBL/GenBank/DDBJ whole genome shotgun (WGS) entry which is preliminary data.</text>
</comment>
<proteinExistence type="predicted"/>
<evidence type="ECO:0000313" key="2">
    <source>
        <dbReference type="EMBL" id="MEN3749579.1"/>
    </source>
</evidence>
<accession>A0ABV0BDE9</accession>
<feature type="region of interest" description="Disordered" evidence="1">
    <location>
        <begin position="1"/>
        <end position="26"/>
    </location>
</feature>
<organism evidence="2 3">
    <name type="scientific">Sphingomonas rustica</name>
    <dbReference type="NCBI Taxonomy" id="3103142"/>
    <lineage>
        <taxon>Bacteria</taxon>
        <taxon>Pseudomonadati</taxon>
        <taxon>Pseudomonadota</taxon>
        <taxon>Alphaproteobacteria</taxon>
        <taxon>Sphingomonadales</taxon>
        <taxon>Sphingomonadaceae</taxon>
        <taxon>Sphingomonas</taxon>
    </lineage>
</organism>
<evidence type="ECO:0000256" key="1">
    <source>
        <dbReference type="SAM" id="MobiDB-lite"/>
    </source>
</evidence>
<evidence type="ECO:0000313" key="3">
    <source>
        <dbReference type="Proteomes" id="UP001427805"/>
    </source>
</evidence>
<keyword evidence="3" id="KW-1185">Reference proteome</keyword>